<reference evidence="1 2" key="1">
    <citation type="submission" date="2024-05" db="EMBL/GenBank/DDBJ databases">
        <title>Genetic variation in Jamaican populations of the coffee berry borer (Hypothenemus hampei).</title>
        <authorList>
            <person name="Errbii M."/>
            <person name="Myrie A."/>
        </authorList>
    </citation>
    <scope>NUCLEOTIDE SEQUENCE [LARGE SCALE GENOMIC DNA]</scope>
    <source>
        <strain evidence="1">JA-Hopewell-2020-01-JO</strain>
        <tissue evidence="1">Whole body</tissue>
    </source>
</reference>
<gene>
    <name evidence="1" type="ORF">ABEB36_010667</name>
</gene>
<protein>
    <submittedName>
        <fullName evidence="1">Uncharacterized protein</fullName>
    </submittedName>
</protein>
<evidence type="ECO:0000313" key="1">
    <source>
        <dbReference type="EMBL" id="KAL1492415.1"/>
    </source>
</evidence>
<sequence length="119" mass="14016">MENNDLKDISQIESSIRKDPSFKITEVVWLQITKDDPTIICASESHNILHLPKQYSMLKKMKGVRNRYLPPVTVNLQSLPKLYNFVLPIKKEKKANLLDMCKFIPLEYREFYYNLPSKV</sequence>
<organism evidence="1 2">
    <name type="scientific">Hypothenemus hampei</name>
    <name type="common">Coffee berry borer</name>
    <dbReference type="NCBI Taxonomy" id="57062"/>
    <lineage>
        <taxon>Eukaryota</taxon>
        <taxon>Metazoa</taxon>
        <taxon>Ecdysozoa</taxon>
        <taxon>Arthropoda</taxon>
        <taxon>Hexapoda</taxon>
        <taxon>Insecta</taxon>
        <taxon>Pterygota</taxon>
        <taxon>Neoptera</taxon>
        <taxon>Endopterygota</taxon>
        <taxon>Coleoptera</taxon>
        <taxon>Polyphaga</taxon>
        <taxon>Cucujiformia</taxon>
        <taxon>Curculionidae</taxon>
        <taxon>Scolytinae</taxon>
        <taxon>Hypothenemus</taxon>
    </lineage>
</organism>
<name>A0ABD1EDB5_HYPHA</name>
<evidence type="ECO:0000313" key="2">
    <source>
        <dbReference type="Proteomes" id="UP001566132"/>
    </source>
</evidence>
<proteinExistence type="predicted"/>
<keyword evidence="2" id="KW-1185">Reference proteome</keyword>
<dbReference type="AlphaFoldDB" id="A0ABD1EDB5"/>
<dbReference type="EMBL" id="JBDJPC010000008">
    <property type="protein sequence ID" value="KAL1492415.1"/>
    <property type="molecule type" value="Genomic_DNA"/>
</dbReference>
<dbReference type="Proteomes" id="UP001566132">
    <property type="component" value="Unassembled WGS sequence"/>
</dbReference>
<comment type="caution">
    <text evidence="1">The sequence shown here is derived from an EMBL/GenBank/DDBJ whole genome shotgun (WGS) entry which is preliminary data.</text>
</comment>
<accession>A0ABD1EDB5</accession>